<evidence type="ECO:0000256" key="6">
    <source>
        <dbReference type="ARBA" id="ARBA00023002"/>
    </source>
</evidence>
<accession>A0ABT2EPR7</accession>
<name>A0ABT2EPR7_9BACT</name>
<keyword evidence="8" id="KW-0411">Iron-sulfur</keyword>
<dbReference type="Proteomes" id="UP001204798">
    <property type="component" value="Unassembled WGS sequence"/>
</dbReference>
<comment type="cofactor">
    <cofactor evidence="2">
        <name>[4Fe-4S] cluster</name>
        <dbReference type="ChEBI" id="CHEBI:49883"/>
    </cofactor>
</comment>
<gene>
    <name evidence="10" type="ORF">M2350_001849</name>
</gene>
<dbReference type="CDD" id="cd02803">
    <property type="entry name" value="OYE_like_FMN_family"/>
    <property type="match status" value="1"/>
</dbReference>
<feature type="domain" description="NADH:flavin oxidoreductase/NADH oxidase N-terminal" evidence="9">
    <location>
        <begin position="104"/>
        <end position="286"/>
    </location>
</feature>
<dbReference type="PANTHER" id="PTHR42917:SF2">
    <property type="entry name" value="2,4-DIENOYL-COA REDUCTASE [(2E)-ENOYL-COA-PRODUCING]"/>
    <property type="match status" value="1"/>
</dbReference>
<dbReference type="InterPro" id="IPR001155">
    <property type="entry name" value="OxRdtase_FMN_N"/>
</dbReference>
<keyword evidence="6" id="KW-0560">Oxidoreductase</keyword>
<sequence>MLPEHAILFEPLQVRKWTLRNRIVCPPMVTNRDIVGDDGIEWYRRIARGGVALVIVEATRTTKFEDGTLNAKNLSRLAEAIKREGAVAAIQLFMAPVDGRNSPDELTKNDIRLSIERFRKAALICKEAGFDGVEPHGAHGFLLNQFFSRRTNHRTDEYGGSLENRMRLGLQIVQAIREAVGDDMLVLYRHTPKEYEGYTVDESVEFAKQLEEAGIDILDISPASENAPADLAAPFKQAVQVPVIAVGKMARHARAVEALREKRADLIAIGRGLIADPFWALKTKMGQLDKIIECRYCNEGCYGNLRSGKPIECVQHAELGELLLWG</sequence>
<evidence type="ECO:0000256" key="8">
    <source>
        <dbReference type="ARBA" id="ARBA00023014"/>
    </source>
</evidence>
<comment type="cofactor">
    <cofactor evidence="1">
        <name>FMN</name>
        <dbReference type="ChEBI" id="CHEBI:58210"/>
    </cofactor>
</comment>
<keyword evidence="11" id="KW-1185">Reference proteome</keyword>
<evidence type="ECO:0000256" key="4">
    <source>
        <dbReference type="ARBA" id="ARBA00022643"/>
    </source>
</evidence>
<feature type="domain" description="NADH:flavin oxidoreductase/NADH oxidase N-terminal" evidence="9">
    <location>
        <begin position="8"/>
        <end position="98"/>
    </location>
</feature>
<dbReference type="PANTHER" id="PTHR42917">
    <property type="entry name" value="2,4-DIENOYL-COA REDUCTASE"/>
    <property type="match status" value="1"/>
</dbReference>
<dbReference type="SUPFAM" id="SSF51395">
    <property type="entry name" value="FMN-linked oxidoreductases"/>
    <property type="match status" value="1"/>
</dbReference>
<dbReference type="EMBL" id="JANUCP010000003">
    <property type="protein sequence ID" value="MCS3919436.1"/>
    <property type="molecule type" value="Genomic_DNA"/>
</dbReference>
<evidence type="ECO:0000256" key="7">
    <source>
        <dbReference type="ARBA" id="ARBA00023004"/>
    </source>
</evidence>
<evidence type="ECO:0000313" key="10">
    <source>
        <dbReference type="EMBL" id="MCS3919436.1"/>
    </source>
</evidence>
<dbReference type="Pfam" id="PF00724">
    <property type="entry name" value="Oxidored_FMN"/>
    <property type="match status" value="2"/>
</dbReference>
<organism evidence="10 11">
    <name type="scientific">Candidatus Fervidibacter sacchari</name>
    <dbReference type="NCBI Taxonomy" id="1448929"/>
    <lineage>
        <taxon>Bacteria</taxon>
        <taxon>Candidatus Fervidibacterota</taxon>
        <taxon>Candidatus Fervidibacter</taxon>
    </lineage>
</organism>
<evidence type="ECO:0000256" key="1">
    <source>
        <dbReference type="ARBA" id="ARBA00001917"/>
    </source>
</evidence>
<proteinExistence type="predicted"/>
<keyword evidence="5" id="KW-0479">Metal-binding</keyword>
<dbReference type="InterPro" id="IPR051793">
    <property type="entry name" value="NADH:flavin_oxidoreductase"/>
</dbReference>
<evidence type="ECO:0000256" key="2">
    <source>
        <dbReference type="ARBA" id="ARBA00001966"/>
    </source>
</evidence>
<evidence type="ECO:0000313" key="11">
    <source>
        <dbReference type="Proteomes" id="UP001204798"/>
    </source>
</evidence>
<dbReference type="Gene3D" id="3.20.20.70">
    <property type="entry name" value="Aldolase class I"/>
    <property type="match status" value="1"/>
</dbReference>
<keyword evidence="3" id="KW-0285">Flavoprotein</keyword>
<keyword evidence="4" id="KW-0288">FMN</keyword>
<keyword evidence="7" id="KW-0408">Iron</keyword>
<evidence type="ECO:0000256" key="3">
    <source>
        <dbReference type="ARBA" id="ARBA00022630"/>
    </source>
</evidence>
<reference evidence="10 11" key="1">
    <citation type="submission" date="2022-08" db="EMBL/GenBank/DDBJ databases">
        <title>Bacterial and archaeal communities from various locations to study Microbial Dark Matter (Phase II).</title>
        <authorList>
            <person name="Stepanauskas R."/>
        </authorList>
    </citation>
    <scope>NUCLEOTIDE SEQUENCE [LARGE SCALE GENOMIC DNA]</scope>
    <source>
        <strain evidence="10 11">PD1</strain>
    </source>
</reference>
<dbReference type="RefSeq" id="WP_259095849.1">
    <property type="nucleotide sequence ID" value="NZ_CP130454.1"/>
</dbReference>
<evidence type="ECO:0000256" key="5">
    <source>
        <dbReference type="ARBA" id="ARBA00022723"/>
    </source>
</evidence>
<dbReference type="InterPro" id="IPR013785">
    <property type="entry name" value="Aldolase_TIM"/>
</dbReference>
<evidence type="ECO:0000259" key="9">
    <source>
        <dbReference type="Pfam" id="PF00724"/>
    </source>
</evidence>
<protein>
    <submittedName>
        <fullName evidence="10">2,4-dienoyl-CoA reductase-like NADH-dependent reductase (Old Yellow Enzyme family)</fullName>
    </submittedName>
</protein>
<comment type="caution">
    <text evidence="10">The sequence shown here is derived from an EMBL/GenBank/DDBJ whole genome shotgun (WGS) entry which is preliminary data.</text>
</comment>